<dbReference type="EMBL" id="BA000028">
    <property type="protein sequence ID" value="BAC14732.1"/>
    <property type="molecule type" value="Genomic_DNA"/>
</dbReference>
<dbReference type="RefSeq" id="WP_011067170.1">
    <property type="nucleotide sequence ID" value="NC_004193.1"/>
</dbReference>
<organism evidence="3 4">
    <name type="scientific">Oceanobacillus iheyensis (strain DSM 14371 / CIP 107618 / JCM 11309 / KCTC 3954 / HTE831)</name>
    <dbReference type="NCBI Taxonomy" id="221109"/>
    <lineage>
        <taxon>Bacteria</taxon>
        <taxon>Bacillati</taxon>
        <taxon>Bacillota</taxon>
        <taxon>Bacilli</taxon>
        <taxon>Bacillales</taxon>
        <taxon>Bacillaceae</taxon>
        <taxon>Oceanobacillus</taxon>
    </lineage>
</organism>
<evidence type="ECO:0000256" key="1">
    <source>
        <dbReference type="SAM" id="MobiDB-lite"/>
    </source>
</evidence>
<protein>
    <recommendedName>
        <fullName evidence="5">Lipoprotein</fullName>
    </recommendedName>
</protein>
<proteinExistence type="predicted"/>
<evidence type="ECO:0000313" key="3">
    <source>
        <dbReference type="EMBL" id="BAC14732.1"/>
    </source>
</evidence>
<keyword evidence="2" id="KW-0732">Signal</keyword>
<gene>
    <name evidence="3" type="ordered locus">OB2776</name>
</gene>
<sequence length="205" mass="23659">MSKSIKYLLLILASFFLISCQQTEGTSGNDTTDSDNIEDNEDDKGEDDNMSEIDIYNFKNIEKAPVASETQPLEKVIKIFFDETSMDAPYQAIAIDIKSNEIYKNPIISRRGLRAQDGIIEVNSTAEVYDILEKHDVQNWEEDYTFEDTSTYEDGYSWRLWLQYEDGTIEKHGGKGTDVDKLTPDNFTTFVDELREFEIQQLEEK</sequence>
<feature type="chain" id="PRO_5039022109" description="Lipoprotein" evidence="2">
    <location>
        <begin position="20"/>
        <end position="205"/>
    </location>
</feature>
<dbReference type="AlphaFoldDB" id="Q8EMR5"/>
<name>Q8EMR5_OCEIH</name>
<feature type="compositionally biased region" description="Acidic residues" evidence="1">
    <location>
        <begin position="32"/>
        <end position="50"/>
    </location>
</feature>
<dbReference type="OrthoDB" id="2969593at2"/>
<feature type="region of interest" description="Disordered" evidence="1">
    <location>
        <begin position="24"/>
        <end position="50"/>
    </location>
</feature>
<reference evidence="3 4" key="1">
    <citation type="journal article" date="2001" name="FEMS Microbiol. Lett.">
        <title>Oceanobacillus iheyensis gen. nov., sp. nov., a deep-sea extremely halotolerant and alkaliphilic species isolated from a depth of 1050 m on the Iheya Ridge.</title>
        <authorList>
            <person name="Lu J."/>
            <person name="Nogi Y."/>
            <person name="Takami H."/>
        </authorList>
    </citation>
    <scope>NUCLEOTIDE SEQUENCE [LARGE SCALE GENOMIC DNA]</scope>
    <source>
        <strain evidence="4">DSM 14371 / CIP 107618 / JCM 11309 / KCTC 3954 / HTE831</strain>
    </source>
</reference>
<reference evidence="3 4" key="2">
    <citation type="journal article" date="2002" name="Nucleic Acids Res.">
        <title>Genome sequence of Oceanobacillus iheyensis isolated from the Iheya Ridge and its unexpected adaptive capabilities to extreme environments.</title>
        <authorList>
            <person name="Takami H."/>
            <person name="Takaki Y."/>
            <person name="Uchiyama I."/>
        </authorList>
    </citation>
    <scope>NUCLEOTIDE SEQUENCE [LARGE SCALE GENOMIC DNA]</scope>
    <source>
        <strain evidence="4">DSM 14371 / CIP 107618 / JCM 11309 / KCTC 3954 / HTE831</strain>
    </source>
</reference>
<evidence type="ECO:0000313" key="4">
    <source>
        <dbReference type="Proteomes" id="UP000000822"/>
    </source>
</evidence>
<dbReference type="KEGG" id="oih:OB2776"/>
<keyword evidence="4" id="KW-1185">Reference proteome</keyword>
<evidence type="ECO:0000256" key="2">
    <source>
        <dbReference type="SAM" id="SignalP"/>
    </source>
</evidence>
<dbReference type="Proteomes" id="UP000000822">
    <property type="component" value="Chromosome"/>
</dbReference>
<accession>Q8EMR5</accession>
<dbReference type="HOGENOM" id="CLU_1336375_0_0_9"/>
<dbReference type="eggNOG" id="ENOG50308TG">
    <property type="taxonomic scope" value="Bacteria"/>
</dbReference>
<dbReference type="PROSITE" id="PS51257">
    <property type="entry name" value="PROKAR_LIPOPROTEIN"/>
    <property type="match status" value="1"/>
</dbReference>
<feature type="signal peptide" evidence="2">
    <location>
        <begin position="1"/>
        <end position="19"/>
    </location>
</feature>
<evidence type="ECO:0008006" key="5">
    <source>
        <dbReference type="Google" id="ProtNLM"/>
    </source>
</evidence>